<proteinExistence type="predicted"/>
<feature type="domain" description="SWIM-type" evidence="2">
    <location>
        <begin position="61"/>
        <end position="94"/>
    </location>
</feature>
<accession>A0A559K918</accession>
<evidence type="ECO:0000313" key="4">
    <source>
        <dbReference type="Proteomes" id="UP000317036"/>
    </source>
</evidence>
<keyword evidence="1" id="KW-0862">Zinc</keyword>
<keyword evidence="1" id="KW-0863">Zinc-finger</keyword>
<dbReference type="Pfam" id="PF04434">
    <property type="entry name" value="SWIM"/>
    <property type="match status" value="1"/>
</dbReference>
<dbReference type="OrthoDB" id="7593573at2"/>
<keyword evidence="1" id="KW-0479">Metal-binding</keyword>
<dbReference type="RefSeq" id="WP_144849244.1">
    <property type="nucleotide sequence ID" value="NZ_VNJI01000021.1"/>
</dbReference>
<evidence type="ECO:0000313" key="3">
    <source>
        <dbReference type="EMBL" id="TVY08626.1"/>
    </source>
</evidence>
<dbReference type="GO" id="GO:0008270">
    <property type="term" value="F:zinc ion binding"/>
    <property type="evidence" value="ECO:0007669"/>
    <property type="project" value="UniProtKB-KW"/>
</dbReference>
<gene>
    <name evidence="3" type="ORF">FPZ49_17505</name>
</gene>
<name>A0A559K918_9BACL</name>
<reference evidence="3 4" key="1">
    <citation type="submission" date="2019-07" db="EMBL/GenBank/DDBJ databases">
        <authorList>
            <person name="Kim J."/>
        </authorList>
    </citation>
    <scope>NUCLEOTIDE SEQUENCE [LARGE SCALE GENOMIC DNA]</scope>
    <source>
        <strain evidence="3 4">JC52</strain>
    </source>
</reference>
<keyword evidence="4" id="KW-1185">Reference proteome</keyword>
<dbReference type="InterPro" id="IPR007527">
    <property type="entry name" value="Znf_SWIM"/>
</dbReference>
<dbReference type="Proteomes" id="UP000317036">
    <property type="component" value="Unassembled WGS sequence"/>
</dbReference>
<sequence length="522" mass="60456">MSSNPVLNDELWPKLLQQVAAAFNEVTLNRGYNYFKQQYVTRMVRTEDRVIEAEVTGSDEYLVKLKLDKVSSSSCTCPVQDCCKHMAAVLMELADRHGYPASQLVNAKHHLKRAAETAASSKSQLGQLPEKDVSGWHAFLEEYTSHIKPTSYDQRMYADVLRSQLQGIRNVPYSAADGVYFELHQELFRVRKVKELTAQATVHYYSSYAFFRVYDELHTWLQYKSSLFDFTVAEDRLSQTLSYVRQQMAEDNGKLYLDYGLYTAMWKLWIAPKGKAVSDHWATQELQAMETQAGSNAMSLSLSAAKAFLYLCQSRGTEAWETLESSGMLKQATGSLLLPFLEQMAAAGDWGTLVDWLIRTASSFYGPRTKELDGYIDYWKQAVGHVPDAEKALWDVMEDMLPHSASIIEHLLYERRQWKPWIELQIVQEHDPLYHRVSVLQPIEKDNPSLLLPYYHQAIDRYVALKNRQDYKSAVKLLKRLEKLYKKLKQPERWDRFLTGFTDRYNRLRALQEEMKKGKLLQ</sequence>
<dbReference type="EMBL" id="VNJI01000021">
    <property type="protein sequence ID" value="TVY08626.1"/>
    <property type="molecule type" value="Genomic_DNA"/>
</dbReference>
<organism evidence="3 4">
    <name type="scientific">Paenibacillus cremeus</name>
    <dbReference type="NCBI Taxonomy" id="2163881"/>
    <lineage>
        <taxon>Bacteria</taxon>
        <taxon>Bacillati</taxon>
        <taxon>Bacillota</taxon>
        <taxon>Bacilli</taxon>
        <taxon>Bacillales</taxon>
        <taxon>Paenibacillaceae</taxon>
        <taxon>Paenibacillus</taxon>
    </lineage>
</organism>
<dbReference type="AlphaFoldDB" id="A0A559K918"/>
<evidence type="ECO:0000259" key="2">
    <source>
        <dbReference type="PROSITE" id="PS50966"/>
    </source>
</evidence>
<comment type="caution">
    <text evidence="3">The sequence shown here is derived from an EMBL/GenBank/DDBJ whole genome shotgun (WGS) entry which is preliminary data.</text>
</comment>
<evidence type="ECO:0000256" key="1">
    <source>
        <dbReference type="PROSITE-ProRule" id="PRU00325"/>
    </source>
</evidence>
<protein>
    <recommendedName>
        <fullName evidence="2">SWIM-type domain-containing protein</fullName>
    </recommendedName>
</protein>
<dbReference type="PROSITE" id="PS50966">
    <property type="entry name" value="ZF_SWIM"/>
    <property type="match status" value="1"/>
</dbReference>